<dbReference type="GO" id="GO:0004674">
    <property type="term" value="F:protein serine/threonine kinase activity"/>
    <property type="evidence" value="ECO:0007669"/>
    <property type="project" value="UniProtKB-KW"/>
</dbReference>
<keyword evidence="3 6" id="KW-0547">Nucleotide-binding</keyword>
<dbReference type="EMBL" id="MLYV02000356">
    <property type="protein sequence ID" value="PSS06855.1"/>
    <property type="molecule type" value="Genomic_DNA"/>
</dbReference>
<dbReference type="Gene3D" id="1.10.510.10">
    <property type="entry name" value="Transferase(Phosphotransferase) domain 1"/>
    <property type="match status" value="1"/>
</dbReference>
<feature type="region of interest" description="Disordered" evidence="7">
    <location>
        <begin position="348"/>
        <end position="405"/>
    </location>
</feature>
<keyword evidence="1" id="KW-0723">Serine/threonine-protein kinase</keyword>
<name>A0A2R6QEY4_9APHY</name>
<comment type="caution">
    <text evidence="9">The sequence shown here is derived from an EMBL/GenBank/DDBJ whole genome shotgun (WGS) entry which is preliminary data.</text>
</comment>
<feature type="compositionally biased region" description="Polar residues" evidence="7">
    <location>
        <begin position="108"/>
        <end position="118"/>
    </location>
</feature>
<dbReference type="SMART" id="SM00220">
    <property type="entry name" value="S_TKc"/>
    <property type="match status" value="1"/>
</dbReference>
<feature type="compositionally biased region" description="Low complexity" evidence="7">
    <location>
        <begin position="123"/>
        <end position="135"/>
    </location>
</feature>
<evidence type="ECO:0000256" key="5">
    <source>
        <dbReference type="ARBA" id="ARBA00022840"/>
    </source>
</evidence>
<evidence type="ECO:0000256" key="7">
    <source>
        <dbReference type="SAM" id="MobiDB-lite"/>
    </source>
</evidence>
<dbReference type="PANTHER" id="PTHR22974:SF21">
    <property type="entry name" value="DUAL SPECIFICITY PROTEIN KINASE TTK"/>
    <property type="match status" value="1"/>
</dbReference>
<dbReference type="GO" id="GO:0098813">
    <property type="term" value="P:nuclear chromosome segregation"/>
    <property type="evidence" value="ECO:0007669"/>
    <property type="project" value="UniProtKB-ARBA"/>
</dbReference>
<dbReference type="InterPro" id="IPR011009">
    <property type="entry name" value="Kinase-like_dom_sf"/>
</dbReference>
<accession>A0A2R6QEY4</accession>
<organism evidence="9 10">
    <name type="scientific">Hermanssonia centrifuga</name>
    <dbReference type="NCBI Taxonomy" id="98765"/>
    <lineage>
        <taxon>Eukaryota</taxon>
        <taxon>Fungi</taxon>
        <taxon>Dikarya</taxon>
        <taxon>Basidiomycota</taxon>
        <taxon>Agaricomycotina</taxon>
        <taxon>Agaricomycetes</taxon>
        <taxon>Polyporales</taxon>
        <taxon>Meruliaceae</taxon>
        <taxon>Hermanssonia</taxon>
    </lineage>
</organism>
<evidence type="ECO:0000256" key="2">
    <source>
        <dbReference type="ARBA" id="ARBA00022679"/>
    </source>
</evidence>
<dbReference type="InterPro" id="IPR008271">
    <property type="entry name" value="Ser/Thr_kinase_AS"/>
</dbReference>
<dbReference type="GO" id="GO:0004712">
    <property type="term" value="F:protein serine/threonine/tyrosine kinase activity"/>
    <property type="evidence" value="ECO:0007669"/>
    <property type="project" value="TreeGrafter"/>
</dbReference>
<dbReference type="STRING" id="98765.A0A2R6QEY4"/>
<keyword evidence="4" id="KW-0418">Kinase</keyword>
<feature type="compositionally biased region" description="Polar residues" evidence="7">
    <location>
        <begin position="1"/>
        <end position="11"/>
    </location>
</feature>
<dbReference type="AlphaFoldDB" id="A0A2R6QEY4"/>
<dbReference type="PANTHER" id="PTHR22974">
    <property type="entry name" value="MIXED LINEAGE PROTEIN KINASE"/>
    <property type="match status" value="1"/>
</dbReference>
<evidence type="ECO:0000313" key="9">
    <source>
        <dbReference type="EMBL" id="PSS06855.1"/>
    </source>
</evidence>
<dbReference type="FunFam" id="1.10.510.10:FF:000224">
    <property type="entry name" value="serine/threonine-protein kinase mph1 isoform X1"/>
    <property type="match status" value="1"/>
</dbReference>
<dbReference type="GO" id="GO:0005634">
    <property type="term" value="C:nucleus"/>
    <property type="evidence" value="ECO:0007669"/>
    <property type="project" value="TreeGrafter"/>
</dbReference>
<sequence length="875" mass="96073">MISFPPSSTHRPSLSSPPATPPLDHQTVDRPQLSPAYSDDLDVLPPFEWERDARGDWVRISNGSSNPSPAPSTPDLHSPILSHSPLPTKRSSPLSRAESAPDVISHPTPVSRQFSRTVSGPLATTISSTPAASSARLLQSTGLSGTGRKISGAPRRVKLDEVRETNDRARQEAESWKQQRELRNAVTQEKENADYLHSAASSSATPSSRPLTDVMPVPQRSLSAHGRQVLPVPSRTARMMKKVETIAEAPDGEEEAAARMSAAAVTSSTGARPRRSYSLSEADGEDSDHPHYQQYLKSEFARGARRVTLEEKLKQEREIAREEGYNLRAAEEAEERLAYELINAHAQPSETGLSGSPTHVPSSNPRPPYAHQRMDSDTVKTFGTSSPTAVEHPRGFSPTGRSYSSGTNAAALSVNAMGSMARHRRSPTAPEAPVASTALALQQNAKVWDDEDGNIGHYQADRHVPAPGKMTDSASMPPPPVPVARVHSVPPQPSHQPPAFSSSDRARNMIVNKKQYARLDMIGKGGSSKVYRVMSGNNEIFAIKRVALDKTDAETMSGYMNEISLLKRLDGNRRIIRLIDSEVKAGPNGSKGYLMLVMECGEIDLARLLQEQQKEPLDLVWISYYWKQILQAVHVIHEEKIVHSDLKPANFVLVKGQLKLIDFGIANAIANDTTNIHRDHQIGTVNYMSPEAIELPDGMRRLKVGRQSDVWSLGCILYQMVYGRPPFHDLSVVQKMRAIPSESYAINFPEFATPPITGSPPKDLESLKVRVPVEVIEGMKGCLIRNPKERATIPELLAQNWLTLREPAMPPLPPSPPPPAPPQLKDDEAIISPHFMAQLLQHGMGIGNRGEVWSGADLEREAKRLVAELQSVYTR</sequence>
<reference evidence="9 10" key="1">
    <citation type="submission" date="2018-02" db="EMBL/GenBank/DDBJ databases">
        <title>Genome sequence of the basidiomycete white-rot fungus Phlebia centrifuga.</title>
        <authorList>
            <person name="Granchi Z."/>
            <person name="Peng M."/>
            <person name="de Vries R.P."/>
            <person name="Hilden K."/>
            <person name="Makela M.R."/>
            <person name="Grigoriev I."/>
            <person name="Riley R."/>
        </authorList>
    </citation>
    <scope>NUCLEOTIDE SEQUENCE [LARGE SCALE GENOMIC DNA]</scope>
    <source>
        <strain evidence="9 10">FBCC195</strain>
    </source>
</reference>
<feature type="domain" description="Protein kinase" evidence="8">
    <location>
        <begin position="516"/>
        <end position="802"/>
    </location>
</feature>
<dbReference type="GO" id="GO:0005524">
    <property type="term" value="F:ATP binding"/>
    <property type="evidence" value="ECO:0007669"/>
    <property type="project" value="UniProtKB-UniRule"/>
</dbReference>
<evidence type="ECO:0000256" key="3">
    <source>
        <dbReference type="ARBA" id="ARBA00022741"/>
    </source>
</evidence>
<feature type="compositionally biased region" description="Polar residues" evidence="7">
    <location>
        <begin position="348"/>
        <end position="363"/>
    </location>
</feature>
<dbReference type="Pfam" id="PF00069">
    <property type="entry name" value="Pkinase"/>
    <property type="match status" value="1"/>
</dbReference>
<feature type="region of interest" description="Disordered" evidence="7">
    <location>
        <begin position="1"/>
        <end position="44"/>
    </location>
</feature>
<dbReference type="GO" id="GO:0034501">
    <property type="term" value="P:protein localization to kinetochore"/>
    <property type="evidence" value="ECO:0007669"/>
    <property type="project" value="TreeGrafter"/>
</dbReference>
<dbReference type="SUPFAM" id="SSF56112">
    <property type="entry name" value="Protein kinase-like (PK-like)"/>
    <property type="match status" value="1"/>
</dbReference>
<dbReference type="GO" id="GO:0007094">
    <property type="term" value="P:mitotic spindle assembly checkpoint signaling"/>
    <property type="evidence" value="ECO:0007669"/>
    <property type="project" value="TreeGrafter"/>
</dbReference>
<evidence type="ECO:0000259" key="8">
    <source>
        <dbReference type="PROSITE" id="PS50011"/>
    </source>
</evidence>
<dbReference type="PROSITE" id="PS00108">
    <property type="entry name" value="PROTEIN_KINASE_ST"/>
    <property type="match status" value="1"/>
</dbReference>
<dbReference type="OrthoDB" id="20524at2759"/>
<dbReference type="InterPro" id="IPR017441">
    <property type="entry name" value="Protein_kinase_ATP_BS"/>
</dbReference>
<dbReference type="Gene3D" id="3.30.200.20">
    <property type="entry name" value="Phosphorylase Kinase, domain 1"/>
    <property type="match status" value="1"/>
</dbReference>
<keyword evidence="2" id="KW-0808">Transferase</keyword>
<dbReference type="Proteomes" id="UP000186601">
    <property type="component" value="Unassembled WGS sequence"/>
</dbReference>
<dbReference type="GO" id="GO:0000776">
    <property type="term" value="C:kinetochore"/>
    <property type="evidence" value="ECO:0007669"/>
    <property type="project" value="TreeGrafter"/>
</dbReference>
<keyword evidence="5 6" id="KW-0067">ATP-binding</keyword>
<feature type="binding site" evidence="6">
    <location>
        <position position="544"/>
    </location>
    <ligand>
        <name>ATP</name>
        <dbReference type="ChEBI" id="CHEBI:30616"/>
    </ligand>
</feature>
<dbReference type="GO" id="GO:0033316">
    <property type="term" value="P:meiotic spindle assembly checkpoint signaling"/>
    <property type="evidence" value="ECO:0007669"/>
    <property type="project" value="TreeGrafter"/>
</dbReference>
<proteinExistence type="predicted"/>
<dbReference type="InterPro" id="IPR000719">
    <property type="entry name" value="Prot_kinase_dom"/>
</dbReference>
<protein>
    <recommendedName>
        <fullName evidence="8">Protein kinase domain-containing protein</fullName>
    </recommendedName>
</protein>
<feature type="region of interest" description="Disordered" evidence="7">
    <location>
        <begin position="249"/>
        <end position="290"/>
    </location>
</feature>
<evidence type="ECO:0000256" key="1">
    <source>
        <dbReference type="ARBA" id="ARBA00022527"/>
    </source>
</evidence>
<dbReference type="CDD" id="cd14131">
    <property type="entry name" value="PKc_Mps1"/>
    <property type="match status" value="1"/>
</dbReference>
<dbReference type="PROSITE" id="PS00107">
    <property type="entry name" value="PROTEIN_KINASE_ATP"/>
    <property type="match status" value="1"/>
</dbReference>
<feature type="compositionally biased region" description="Polar residues" evidence="7">
    <location>
        <begin position="379"/>
        <end position="388"/>
    </location>
</feature>
<dbReference type="PROSITE" id="PS50011">
    <property type="entry name" value="PROTEIN_KINASE_DOM"/>
    <property type="match status" value="1"/>
</dbReference>
<gene>
    <name evidence="9" type="ORF">PHLCEN_2v3541</name>
</gene>
<evidence type="ECO:0000256" key="4">
    <source>
        <dbReference type="ARBA" id="ARBA00022777"/>
    </source>
</evidence>
<keyword evidence="10" id="KW-1185">Reference proteome</keyword>
<evidence type="ECO:0000256" key="6">
    <source>
        <dbReference type="PROSITE-ProRule" id="PRU10141"/>
    </source>
</evidence>
<feature type="region of interest" description="Disordered" evidence="7">
    <location>
        <begin position="58"/>
        <end position="156"/>
    </location>
</feature>
<dbReference type="InterPro" id="IPR027084">
    <property type="entry name" value="Mps1_cat"/>
</dbReference>
<evidence type="ECO:0000313" key="10">
    <source>
        <dbReference type="Proteomes" id="UP000186601"/>
    </source>
</evidence>
<dbReference type="FunFam" id="3.30.200.20:FF:000131">
    <property type="entry name" value="Dual specificity protein kinase TTK"/>
    <property type="match status" value="1"/>
</dbReference>